<dbReference type="SUPFAM" id="SSF54928">
    <property type="entry name" value="RNA-binding domain, RBD"/>
    <property type="match status" value="1"/>
</dbReference>
<feature type="compositionally biased region" description="Basic residues" evidence="39">
    <location>
        <begin position="282"/>
        <end position="292"/>
    </location>
</feature>
<dbReference type="InterPro" id="IPR027417">
    <property type="entry name" value="P-loop_NTPase"/>
</dbReference>
<keyword evidence="28" id="KW-0508">mRNA splicing</keyword>
<dbReference type="GO" id="GO:0006397">
    <property type="term" value="P:mRNA processing"/>
    <property type="evidence" value="ECO:0007669"/>
    <property type="project" value="UniProtKB-KW"/>
</dbReference>
<dbReference type="NCBIfam" id="TIGR00231">
    <property type="entry name" value="small_GTP"/>
    <property type="match status" value="1"/>
</dbReference>
<dbReference type="SUPFAM" id="SSF55797">
    <property type="entry name" value="PR-1-like"/>
    <property type="match status" value="1"/>
</dbReference>
<feature type="compositionally biased region" description="Polar residues" evidence="39">
    <location>
        <begin position="266"/>
        <end position="276"/>
    </location>
</feature>
<evidence type="ECO:0000256" key="7">
    <source>
        <dbReference type="ARBA" id="ARBA00010269"/>
    </source>
</evidence>
<keyword evidence="38" id="KW-0175">Coiled coil</keyword>
<dbReference type="EMBL" id="KB540908">
    <property type="protein sequence ID" value="EMP32310.1"/>
    <property type="molecule type" value="Genomic_DNA"/>
</dbReference>
<keyword evidence="18" id="KW-0509">mRNA transport</keyword>
<evidence type="ECO:0000256" key="37">
    <source>
        <dbReference type="PROSITE-ProRule" id="PRU00176"/>
    </source>
</evidence>
<evidence type="ECO:0000313" key="41">
    <source>
        <dbReference type="EMBL" id="EMP32310.1"/>
    </source>
</evidence>
<evidence type="ECO:0000256" key="23">
    <source>
        <dbReference type="ARBA" id="ARBA00023013"/>
    </source>
</evidence>
<keyword evidence="16" id="KW-0677">Repeat</keyword>
<evidence type="ECO:0000256" key="16">
    <source>
        <dbReference type="ARBA" id="ARBA00022737"/>
    </source>
</evidence>
<evidence type="ECO:0000256" key="2">
    <source>
        <dbReference type="ARBA" id="ARBA00004324"/>
    </source>
</evidence>
<evidence type="ECO:0000256" key="8">
    <source>
        <dbReference type="ARBA" id="ARBA00022448"/>
    </source>
</evidence>
<dbReference type="Proteomes" id="UP000031443">
    <property type="component" value="Unassembled WGS sequence"/>
</dbReference>
<name>M7B9U3_CHEMY</name>
<evidence type="ECO:0000256" key="5">
    <source>
        <dbReference type="ARBA" id="ARBA00006726"/>
    </source>
</evidence>
<feature type="region of interest" description="Disordered" evidence="39">
    <location>
        <begin position="82"/>
        <end position="120"/>
    </location>
</feature>
<evidence type="ECO:0000256" key="17">
    <source>
        <dbReference type="ARBA" id="ARBA00022741"/>
    </source>
</evidence>
<evidence type="ECO:0000256" key="9">
    <source>
        <dbReference type="ARBA" id="ARBA00022490"/>
    </source>
</evidence>
<evidence type="ECO:0000256" key="28">
    <source>
        <dbReference type="ARBA" id="ARBA00023187"/>
    </source>
</evidence>
<dbReference type="PANTHER" id="PTHR35259:SF1">
    <property type="entry name" value="BOMBESIN RECEPTOR-ACTIVATED PROTEIN C6ORF89"/>
    <property type="match status" value="1"/>
</dbReference>
<keyword evidence="8" id="KW-0813">Transport</keyword>
<dbReference type="InterPro" id="IPR035979">
    <property type="entry name" value="RBD_domain_sf"/>
</dbReference>
<feature type="compositionally biased region" description="Low complexity" evidence="39">
    <location>
        <begin position="1391"/>
        <end position="1410"/>
    </location>
</feature>
<dbReference type="Gene3D" id="3.40.33.10">
    <property type="entry name" value="CAP"/>
    <property type="match status" value="1"/>
</dbReference>
<dbReference type="Pfam" id="PF02234">
    <property type="entry name" value="CDI"/>
    <property type="match status" value="1"/>
</dbReference>
<dbReference type="GO" id="GO:0051028">
    <property type="term" value="P:mRNA transport"/>
    <property type="evidence" value="ECO:0007669"/>
    <property type="project" value="UniProtKB-KW"/>
</dbReference>
<dbReference type="InterPro" id="IPR044898">
    <property type="entry name" value="CDI_dom_sf"/>
</dbReference>
<dbReference type="CDD" id="cd05559">
    <property type="entry name" value="CAP_PI16_HrTT-1"/>
    <property type="match status" value="1"/>
</dbReference>
<dbReference type="GO" id="GO:0016607">
    <property type="term" value="C:nuclear speck"/>
    <property type="evidence" value="ECO:0007669"/>
    <property type="project" value="UniProtKB-SubCell"/>
</dbReference>
<evidence type="ECO:0000256" key="33">
    <source>
        <dbReference type="ARBA" id="ARBA00063504"/>
    </source>
</evidence>
<dbReference type="GO" id="GO:0003723">
    <property type="term" value="F:RNA binding"/>
    <property type="evidence" value="ECO:0007669"/>
    <property type="project" value="UniProtKB-UniRule"/>
</dbReference>
<keyword evidence="21" id="KW-1133">Transmembrane helix</keyword>
<comment type="similarity">
    <text evidence="5">Belongs to the CDI family.</text>
</comment>
<comment type="function">
    <text evidence="31">Splicing factor, which binds the consensus motif 5'-C[ACU][AU]C[ACU][AC]C-3' within pre-mRNA and promotes specific exons inclusion during alternative splicing. Interaction with YTHDC1, a RNA-binding protein that recognizes and binds N6-methyladenosine (m6A)-containing RNAs, promotes recruitment of SRSF3 to its mRNA-binding elements adjacent to m6A sites within exons. Also functions as an adapter involved in mRNA nuclear export. Binds mRNA which is thought to be transferred to the NXF1-NXT1 heterodimer for export (TAP/NXF1 pathway); enhances NXF1-NXT1 RNA-binding activity. Involved in nuclear export of m6A-containing mRNAs via interaction with YTHDC1: interaction with YTHDC1 facilitates m6A-containing mRNA-binding to both SRSF3 and NXF1, promoting mRNA nuclear export.</text>
</comment>
<keyword evidence="13" id="KW-0646">Protease inhibitor</keyword>
<keyword evidence="26" id="KW-0472">Membrane</keyword>
<dbReference type="PROSITE" id="PS51421">
    <property type="entry name" value="RAS"/>
    <property type="match status" value="1"/>
</dbReference>
<keyword evidence="15" id="KW-0732">Signal</keyword>
<sequence length="1504" mass="168279">MHRDSCPLDCKVYVGNLGNNGNKTELERAFGYYGPLRSVWVARNPPGFAFVEFEDPRDAADAVRELDGRTLCGCRVRVELSNGEKRSRNRGPPPSWGRRPRDDYRRRSPPPRRRMEGAPTDTTFQKVLDAHGTGALIPQVWMCSSSSRRAPVTAGNMPLSQSNMHQAPCNRKICRNLFGPVDHEQLQNDLQDLMRRHLEEAQHRWNFDFETETPLEGKLKWERVLYPDMSPACLPSQDPSHSKGNGGEKNQSSPARKISTKDLNVALSSEAVQTGSESRKTSPPRHLKRKQTSIKGVDGRVIGGRFSRSSSIAMRRSPKQFLSLQTTTRQHRRRKKASRRVYISRTDYSLEEADSEERKCFRAFMDQLGADNIFEDQSEIWRLWVKLRQDEPHLLGNLEEFLAKMTHRIKEAQSEKVTLELTLNKRVTDHNREVQQLCEEMEQQINREKQRLQHELETQFHSLSTKQHAATSENQRLKENNQDLENQLQQIHIQLQETQGHLGAMRGRVSQPHSEEGRIRTAANVDRSTLWQRAQSAETAGLLPLVSADPEFRGATAEFTPNPAWGVKLGEETQASSVKANEDAIPKLGGQGYQGNVIPEQPGGTAKGTTETCTDPDHLYNVLFVGDSNVGKTSFLYRLHEDSFNPSLTATIGMDYRVKNLFVDNKCFALRLWDTAGQERYHSITKQFFRKADGVVLMYDVTSEYSFADVRYWLSCIQEGAGDGIVILLLGNKSDCAAERQVSTEEGGRLAKECELLFYECSAASGHKVSESMIDLARDFSLVAMELSASELSIYDKLSETIDLVRQTGHQCGMSEKAIEKFVKQLLEKNEPQRGPPQYPLLMALYKGLLTLGLILLTAYFMMQPYSPSPPETTLCRAHGWGFLVGHIRLLSLPIAKKYMLENPCEWAAIDFTGVLHSSAKLVKNLLVSNPAVLHTSPYWLRHPCASAGLKTVAFLECHDWWGLDCRQNGSEIPANCSCCAAIKSLQVVTDLGQLSENLQRPQPLLIKTGQYLSYDELKHFQSQYPELTEITIEENSAERWRCLPRQMFPFAFPWNKALNKTQILQELFPALSLLAFPKAISLESCFLIHNPELGNKTHRLHSVFAVGSGQLTLNIAPSKECRGHCRTLSVELEAGDFAAELSSSLTDDDKRLIVEMHNQFRSQVSPRAADMLKMSWAPDLEAFAKAYAAKCIWGHNKERGRRGENLFAITDEMDVEVALEQWYTEHEHYNLTTSKCTVGQMCGHYTQVVWANSERVGCGMQFCKTLHGVEDSDLYLLVCNYDPPGNVRGRKPYKEGPPCSKCPEGYTCRNSICARPHPTKATGPTSSVEPTSDLDLKTSPEMQVDSEETGAPLVTMEAVLSLDLESTLSPTASPEMEGDLKESDAASVRAEPALSSEPPPSFSLTTPETDLSLDDTKQPPPALKPTPATAKVTSLLHLLPPSKAAGRHSLTVQSALSGARETEELMTGPTKKDLDQLNGSATSNFLEFSLFLLAAPLLTGLLL</sequence>
<reference evidence="42" key="1">
    <citation type="journal article" date="2013" name="Nat. Genet.">
        <title>The draft genomes of soft-shell turtle and green sea turtle yield insights into the development and evolution of the turtle-specific body plan.</title>
        <authorList>
            <person name="Wang Z."/>
            <person name="Pascual-Anaya J."/>
            <person name="Zadissa A."/>
            <person name="Li W."/>
            <person name="Niimura Y."/>
            <person name="Huang Z."/>
            <person name="Li C."/>
            <person name="White S."/>
            <person name="Xiong Z."/>
            <person name="Fang D."/>
            <person name="Wang B."/>
            <person name="Ming Y."/>
            <person name="Chen Y."/>
            <person name="Zheng Y."/>
            <person name="Kuraku S."/>
            <person name="Pignatelli M."/>
            <person name="Herrero J."/>
            <person name="Beal K."/>
            <person name="Nozawa M."/>
            <person name="Li Q."/>
            <person name="Wang J."/>
            <person name="Zhang H."/>
            <person name="Yu L."/>
            <person name="Shigenobu S."/>
            <person name="Wang J."/>
            <person name="Liu J."/>
            <person name="Flicek P."/>
            <person name="Searle S."/>
            <person name="Wang J."/>
            <person name="Kuratani S."/>
            <person name="Yin Y."/>
            <person name="Aken B."/>
            <person name="Zhang G."/>
            <person name="Irie N."/>
        </authorList>
    </citation>
    <scope>NUCLEOTIDE SEQUENCE [LARGE SCALE GENOMIC DNA]</scope>
</reference>
<dbReference type="PROSITE" id="PS01010">
    <property type="entry name" value="CRISP_2"/>
    <property type="match status" value="1"/>
</dbReference>
<dbReference type="Pfam" id="PF00071">
    <property type="entry name" value="Ras"/>
    <property type="match status" value="1"/>
</dbReference>
<keyword evidence="12" id="KW-0507">mRNA processing</keyword>
<dbReference type="PROSITE" id="PS01009">
    <property type="entry name" value="CRISP_1"/>
    <property type="match status" value="1"/>
</dbReference>
<dbReference type="Gene3D" id="3.30.70.330">
    <property type="match status" value="1"/>
</dbReference>
<keyword evidence="11" id="KW-0597">Phosphoprotein</keyword>
<evidence type="ECO:0000256" key="29">
    <source>
        <dbReference type="ARBA" id="ARBA00023242"/>
    </source>
</evidence>
<evidence type="ECO:0000256" key="24">
    <source>
        <dbReference type="ARBA" id="ARBA00023034"/>
    </source>
</evidence>
<keyword evidence="10" id="KW-0964">Secreted</keyword>
<keyword evidence="9" id="KW-0963">Cytoplasm</keyword>
<evidence type="ECO:0000256" key="39">
    <source>
        <dbReference type="SAM" id="MobiDB-lite"/>
    </source>
</evidence>
<evidence type="ECO:0000256" key="10">
    <source>
        <dbReference type="ARBA" id="ARBA00022525"/>
    </source>
</evidence>
<dbReference type="GO" id="GO:0000139">
    <property type="term" value="C:Golgi membrane"/>
    <property type="evidence" value="ECO:0007669"/>
    <property type="project" value="UniProtKB-SubCell"/>
</dbReference>
<dbReference type="GO" id="GO:0005576">
    <property type="term" value="C:extracellular region"/>
    <property type="evidence" value="ECO:0007669"/>
    <property type="project" value="UniProtKB-SubCell"/>
</dbReference>
<evidence type="ECO:0000256" key="6">
    <source>
        <dbReference type="ARBA" id="ARBA00009923"/>
    </source>
</evidence>
<evidence type="ECO:0000256" key="38">
    <source>
        <dbReference type="SAM" id="Coils"/>
    </source>
</evidence>
<keyword evidence="23" id="KW-0649">Protein kinase inhibitor</keyword>
<dbReference type="InterPro" id="IPR038757">
    <property type="entry name" value="BRAP"/>
</dbReference>
<dbReference type="GO" id="GO:0051726">
    <property type="term" value="P:regulation of cell cycle"/>
    <property type="evidence" value="ECO:0007669"/>
    <property type="project" value="InterPro"/>
</dbReference>
<dbReference type="GO" id="GO:0005730">
    <property type="term" value="C:nucleolus"/>
    <property type="evidence" value="ECO:0007669"/>
    <property type="project" value="TreeGrafter"/>
</dbReference>
<comment type="subcellular location">
    <subcellularLocation>
        <location evidence="3">Cytoplasm</location>
    </subcellularLocation>
    <subcellularLocation>
        <location evidence="1">Golgi apparatus membrane</location>
        <topology evidence="1">Single-pass type II membrane protein</topology>
    </subcellularLocation>
    <subcellularLocation>
        <location evidence="2">Nucleus speckle</location>
    </subcellularLocation>
    <subcellularLocation>
        <location evidence="4">Secreted</location>
    </subcellularLocation>
</comment>
<organism evidence="41 42">
    <name type="scientific">Chelonia mydas</name>
    <name type="common">Green sea-turtle</name>
    <name type="synonym">Chelonia agassizi</name>
    <dbReference type="NCBI Taxonomy" id="8469"/>
    <lineage>
        <taxon>Eukaryota</taxon>
        <taxon>Metazoa</taxon>
        <taxon>Chordata</taxon>
        <taxon>Craniata</taxon>
        <taxon>Vertebrata</taxon>
        <taxon>Euteleostomi</taxon>
        <taxon>Archelosauria</taxon>
        <taxon>Testudinata</taxon>
        <taxon>Testudines</taxon>
        <taxon>Cryptodira</taxon>
        <taxon>Durocryptodira</taxon>
        <taxon>Americhelydia</taxon>
        <taxon>Chelonioidea</taxon>
        <taxon>Cheloniidae</taxon>
        <taxon>Chelonia</taxon>
    </lineage>
</organism>
<feature type="compositionally biased region" description="Polar residues" evidence="39">
    <location>
        <begin position="237"/>
        <end position="254"/>
    </location>
</feature>
<dbReference type="GO" id="GO:0008380">
    <property type="term" value="P:RNA splicing"/>
    <property type="evidence" value="ECO:0007669"/>
    <property type="project" value="UniProtKB-KW"/>
</dbReference>
<evidence type="ECO:0000259" key="40">
    <source>
        <dbReference type="PROSITE" id="PS50102"/>
    </source>
</evidence>
<evidence type="ECO:0000256" key="4">
    <source>
        <dbReference type="ARBA" id="ARBA00004613"/>
    </source>
</evidence>
<keyword evidence="19 37" id="KW-0694">RNA-binding</keyword>
<dbReference type="InterPro" id="IPR035940">
    <property type="entry name" value="CAP_sf"/>
</dbReference>
<dbReference type="eggNOG" id="KOG0078">
    <property type="taxonomic scope" value="Eukaryota"/>
</dbReference>
<dbReference type="CDD" id="cd12645">
    <property type="entry name" value="RRM_SRSF3"/>
    <property type="match status" value="1"/>
</dbReference>
<evidence type="ECO:0000256" key="27">
    <source>
        <dbReference type="ARBA" id="ARBA00023180"/>
    </source>
</evidence>
<keyword evidence="25" id="KW-0342">GTP-binding</keyword>
<evidence type="ECO:0000256" key="13">
    <source>
        <dbReference type="ARBA" id="ARBA00022690"/>
    </source>
</evidence>
<dbReference type="FunFam" id="3.40.33.10:FF:000011">
    <property type="entry name" value="Peptidase inhibitor 16"/>
    <property type="match status" value="1"/>
</dbReference>
<dbReference type="PANTHER" id="PTHR35259">
    <property type="entry name" value="BOMBESIN RECEPTOR-ACTIVATED PROTEIN C6ORF89"/>
    <property type="match status" value="1"/>
</dbReference>
<dbReference type="InterPro" id="IPR012677">
    <property type="entry name" value="Nucleotide-bd_a/b_plait_sf"/>
</dbReference>
<dbReference type="SMART" id="SM00176">
    <property type="entry name" value="RAN"/>
    <property type="match status" value="1"/>
</dbReference>
<feature type="domain" description="RRM" evidence="40">
    <location>
        <begin position="10"/>
        <end position="83"/>
    </location>
</feature>
<dbReference type="GO" id="GO:0005525">
    <property type="term" value="F:GTP binding"/>
    <property type="evidence" value="ECO:0007669"/>
    <property type="project" value="UniProtKB-KW"/>
</dbReference>
<evidence type="ECO:0000256" key="1">
    <source>
        <dbReference type="ARBA" id="ARBA00004323"/>
    </source>
</evidence>
<evidence type="ECO:0000256" key="36">
    <source>
        <dbReference type="ARBA" id="ARBA00079563"/>
    </source>
</evidence>
<evidence type="ECO:0000256" key="14">
    <source>
        <dbReference type="ARBA" id="ARBA00022692"/>
    </source>
</evidence>
<feature type="region of interest" description="Disordered" evidence="39">
    <location>
        <begin position="1370"/>
        <end position="1428"/>
    </location>
</feature>
<evidence type="ECO:0000256" key="3">
    <source>
        <dbReference type="ARBA" id="ARBA00004496"/>
    </source>
</evidence>
<dbReference type="SMART" id="SM00360">
    <property type="entry name" value="RRM"/>
    <property type="match status" value="1"/>
</dbReference>
<evidence type="ECO:0000256" key="26">
    <source>
        <dbReference type="ARBA" id="ARBA00023136"/>
    </source>
</evidence>
<dbReference type="Gene3D" id="4.10.365.10">
    <property type="entry name" value="p27"/>
    <property type="match status" value="1"/>
</dbReference>
<dbReference type="PRINTS" id="PR00449">
    <property type="entry name" value="RASTRNSFRMNG"/>
</dbReference>
<dbReference type="GO" id="GO:0004861">
    <property type="term" value="F:cyclin-dependent protein serine/threonine kinase inhibitor activity"/>
    <property type="evidence" value="ECO:0007669"/>
    <property type="project" value="InterPro"/>
</dbReference>
<dbReference type="InterPro" id="IPR003175">
    <property type="entry name" value="CDI_dom"/>
</dbReference>
<comment type="subunit">
    <text evidence="33">Interacts with PSP94/MSMB.</text>
</comment>
<dbReference type="Pfam" id="PF00076">
    <property type="entry name" value="RRM_1"/>
    <property type="match status" value="1"/>
</dbReference>
<evidence type="ECO:0000256" key="20">
    <source>
        <dbReference type="ARBA" id="ARBA00022968"/>
    </source>
</evidence>
<evidence type="ECO:0000256" key="31">
    <source>
        <dbReference type="ARBA" id="ARBA00056175"/>
    </source>
</evidence>
<evidence type="ECO:0000313" key="42">
    <source>
        <dbReference type="Proteomes" id="UP000031443"/>
    </source>
</evidence>
<dbReference type="SMART" id="SM00174">
    <property type="entry name" value="RHO"/>
    <property type="match status" value="1"/>
</dbReference>
<keyword evidence="20" id="KW-0735">Signal-anchor</keyword>
<accession>M7B9U3</accession>
<feature type="coiled-coil region" evidence="38">
    <location>
        <begin position="395"/>
        <end position="501"/>
    </location>
</feature>
<evidence type="ECO:0000256" key="25">
    <source>
        <dbReference type="ARBA" id="ARBA00023134"/>
    </source>
</evidence>
<dbReference type="GO" id="GO:0003924">
    <property type="term" value="F:GTPase activity"/>
    <property type="evidence" value="ECO:0007669"/>
    <property type="project" value="InterPro"/>
</dbReference>
<evidence type="ECO:0000256" key="32">
    <source>
        <dbReference type="ARBA" id="ARBA00058129"/>
    </source>
</evidence>
<keyword evidence="22" id="KW-0007">Acetylation</keyword>
<dbReference type="PROSITE" id="PS50102">
    <property type="entry name" value="RRM"/>
    <property type="match status" value="1"/>
</dbReference>
<dbReference type="Pfam" id="PF00188">
    <property type="entry name" value="CAP"/>
    <property type="match status" value="1"/>
</dbReference>
<proteinExistence type="inferred from homology"/>
<keyword evidence="29" id="KW-0539">Nucleus</keyword>
<dbReference type="FunFam" id="3.30.70.330:FF:000352">
    <property type="entry name" value="Putative serine/arginine-rich splicing factor 3"/>
    <property type="match status" value="1"/>
</dbReference>
<evidence type="ECO:0000256" key="11">
    <source>
        <dbReference type="ARBA" id="ARBA00022553"/>
    </source>
</evidence>
<evidence type="ECO:0000256" key="12">
    <source>
        <dbReference type="ARBA" id="ARBA00022664"/>
    </source>
</evidence>
<keyword evidence="27" id="KW-0325">Glycoprotein</keyword>
<dbReference type="InterPro" id="IPR005225">
    <property type="entry name" value="Small_GTP-bd"/>
</dbReference>
<dbReference type="InterPro" id="IPR001806">
    <property type="entry name" value="Small_GTPase"/>
</dbReference>
<dbReference type="FunFam" id="3.40.50.300:FF:001129">
    <property type="entry name" value="ras-related protein Rab-44 isoform X2"/>
    <property type="match status" value="1"/>
</dbReference>
<comment type="function">
    <text evidence="32">May inhibit cardiomyocyte growth.</text>
</comment>
<dbReference type="SUPFAM" id="SSF52540">
    <property type="entry name" value="P-loop containing nucleoside triphosphate hydrolases"/>
    <property type="match status" value="1"/>
</dbReference>
<dbReference type="SMART" id="SM00198">
    <property type="entry name" value="SCP"/>
    <property type="match status" value="1"/>
</dbReference>
<keyword evidence="30" id="KW-0449">Lipoprotein</keyword>
<dbReference type="GO" id="GO:0030414">
    <property type="term" value="F:peptidase inhibitor activity"/>
    <property type="evidence" value="ECO:0007669"/>
    <property type="project" value="UniProtKB-KW"/>
</dbReference>
<dbReference type="SMART" id="SM00175">
    <property type="entry name" value="RAB"/>
    <property type="match status" value="1"/>
</dbReference>
<evidence type="ECO:0000256" key="22">
    <source>
        <dbReference type="ARBA" id="ARBA00022990"/>
    </source>
</evidence>
<evidence type="ECO:0000256" key="19">
    <source>
        <dbReference type="ARBA" id="ARBA00022884"/>
    </source>
</evidence>
<keyword evidence="42" id="KW-1185">Reference proteome</keyword>
<dbReference type="CDD" id="cd00154">
    <property type="entry name" value="Rab"/>
    <property type="match status" value="1"/>
</dbReference>
<comment type="similarity">
    <text evidence="6">Belongs to the CRISP family.</text>
</comment>
<keyword evidence="14" id="KW-0812">Transmembrane</keyword>
<evidence type="ECO:0000256" key="18">
    <source>
        <dbReference type="ARBA" id="ARBA00022816"/>
    </source>
</evidence>
<evidence type="ECO:0000256" key="15">
    <source>
        <dbReference type="ARBA" id="ARBA00022729"/>
    </source>
</evidence>
<feature type="region of interest" description="Disordered" evidence="39">
    <location>
        <begin position="232"/>
        <end position="294"/>
    </location>
</feature>
<evidence type="ECO:0000256" key="21">
    <source>
        <dbReference type="ARBA" id="ARBA00022989"/>
    </source>
</evidence>
<dbReference type="InterPro" id="IPR018244">
    <property type="entry name" value="Allrgn_V5/Tpx1_CS"/>
</dbReference>
<evidence type="ECO:0000256" key="34">
    <source>
        <dbReference type="ARBA" id="ARBA00067893"/>
    </source>
</evidence>
<dbReference type="SMART" id="SM00173">
    <property type="entry name" value="RAS"/>
    <property type="match status" value="1"/>
</dbReference>
<dbReference type="STRING" id="8469.M7B9U3"/>
<protein>
    <recommendedName>
        <fullName evidence="35">Peptidase inhibitor 16</fullName>
    </recommendedName>
    <alternativeName>
        <fullName evidence="34">Serine/arginine-rich splicing factor 3</fullName>
    </alternativeName>
    <alternativeName>
        <fullName evidence="36">Splicing factor, arginine/serine-rich 3</fullName>
    </alternativeName>
</protein>
<evidence type="ECO:0000256" key="35">
    <source>
        <dbReference type="ARBA" id="ARBA00074449"/>
    </source>
</evidence>
<dbReference type="InterPro" id="IPR000504">
    <property type="entry name" value="RRM_dom"/>
</dbReference>
<evidence type="ECO:0000256" key="30">
    <source>
        <dbReference type="ARBA" id="ARBA00023288"/>
    </source>
</evidence>
<comment type="similarity">
    <text evidence="7">Belongs to the splicing factor SR family.</text>
</comment>
<keyword evidence="17" id="KW-0547">Nucleotide-binding</keyword>
<gene>
    <name evidence="41" type="ORF">UY3_10522</name>
</gene>
<dbReference type="PROSITE" id="PS51419">
    <property type="entry name" value="RAB"/>
    <property type="match status" value="1"/>
</dbReference>
<dbReference type="InterPro" id="IPR014044">
    <property type="entry name" value="CAP_dom"/>
</dbReference>
<keyword evidence="24" id="KW-0333">Golgi apparatus</keyword>
<dbReference type="Gene3D" id="3.40.50.300">
    <property type="entry name" value="P-loop containing nucleotide triphosphate hydrolases"/>
    <property type="match status" value="1"/>
</dbReference>